<reference evidence="3 4" key="1">
    <citation type="submission" date="2019-03" db="EMBL/GenBank/DDBJ databases">
        <title>Genomic Encyclopedia of Type Strains, Phase IV (KMG-IV): sequencing the most valuable type-strain genomes for metagenomic binning, comparative biology and taxonomic classification.</title>
        <authorList>
            <person name="Goeker M."/>
        </authorList>
    </citation>
    <scope>NUCLEOTIDE SEQUENCE [LARGE SCALE GENOMIC DNA]</scope>
    <source>
        <strain evidence="3 4">LX-B</strain>
    </source>
</reference>
<evidence type="ECO:0000313" key="4">
    <source>
        <dbReference type="Proteomes" id="UP000295008"/>
    </source>
</evidence>
<dbReference type="PANTHER" id="PTHR38032:SF1">
    <property type="entry name" value="RNA-BINDING PROTEIN KHPB N-TERMINAL DOMAIN-CONTAINING PROTEIN"/>
    <property type="match status" value="1"/>
</dbReference>
<dbReference type="AlphaFoldDB" id="A0A4R1RL34"/>
<protein>
    <recommendedName>
        <fullName evidence="2">Flagellar Assembly Protein A N-terminal region domain-containing protein</fullName>
    </recommendedName>
</protein>
<dbReference type="InterPro" id="IPR046865">
    <property type="entry name" value="FapA_b_solenoid"/>
</dbReference>
<dbReference type="InterPro" id="IPR005646">
    <property type="entry name" value="FapA"/>
</dbReference>
<keyword evidence="1" id="KW-0175">Coiled coil</keyword>
<name>A0A4R1RL34_HYDET</name>
<dbReference type="EMBL" id="SLUN01000015">
    <property type="protein sequence ID" value="TCL66570.1"/>
    <property type="molecule type" value="Genomic_DNA"/>
</dbReference>
<evidence type="ECO:0000259" key="2">
    <source>
        <dbReference type="Pfam" id="PF20250"/>
    </source>
</evidence>
<accession>A0A4R1RL34</accession>
<dbReference type="RefSeq" id="WP_132014806.1">
    <property type="nucleotide sequence ID" value="NZ_SLUN01000015.1"/>
</dbReference>
<dbReference type="Pfam" id="PF20250">
    <property type="entry name" value="FapA_N"/>
    <property type="match status" value="1"/>
</dbReference>
<dbReference type="OrthoDB" id="9816426at2"/>
<keyword evidence="4" id="KW-1185">Reference proteome</keyword>
<gene>
    <name evidence="3" type="ORF">EDC14_1015113</name>
</gene>
<feature type="domain" description="Flagellar Assembly Protein A N-terminal region" evidence="2">
    <location>
        <begin position="18"/>
        <end position="188"/>
    </location>
</feature>
<organism evidence="3 4">
    <name type="scientific">Hydrogenispora ethanolica</name>
    <dbReference type="NCBI Taxonomy" id="1082276"/>
    <lineage>
        <taxon>Bacteria</taxon>
        <taxon>Bacillati</taxon>
        <taxon>Bacillota</taxon>
        <taxon>Hydrogenispora</taxon>
    </lineage>
</organism>
<dbReference type="Pfam" id="PF03961">
    <property type="entry name" value="FapA"/>
    <property type="match status" value="1"/>
</dbReference>
<dbReference type="PANTHER" id="PTHR38032">
    <property type="entry name" value="POLYMERASE-RELATED"/>
    <property type="match status" value="1"/>
</dbReference>
<proteinExistence type="predicted"/>
<dbReference type="Proteomes" id="UP000295008">
    <property type="component" value="Unassembled WGS sequence"/>
</dbReference>
<dbReference type="InterPro" id="IPR046866">
    <property type="entry name" value="FapA_N"/>
</dbReference>
<sequence>MSDDAAAKVLNYDGRYRFEVSADGMEAFLTIFPPIGTRKLPDATEIITALQAAGITYGIQEDSIRDAVLQGNGKPVRIAAGVKSVPGKDAEFIFYFKTGVFRKAAIEDGYGKLDLGQVEVVQNVEAGQVIAEKIAAGPGQAGRDVYGKMIPPKPGSDVELVLGPNVFCLNSEQTKLIATAAGEPVLSNGRIGVYPVQVIKSDVNIETGNIEFAGNVVIFGNVEIGMRVEAEGEICIYGSVDAATIKAGGNLFIRGGVYGRGKAVLDCEGDCSVRFLDNATLNSRGYLSVHEYIMNAQVNADLKVVVEGGKGQIVGGLVRSGQEILAKVVGSRLGIQTQLEVGTPPRIKLEYQETEAMLRESQISLDKADKAIAMLKQVPNLPDDKRQILESLMNTAEILKKRIADAENKKEELGAEIIKSSSQNGRIRALEFIYPGVVVTMGRTTFRVQEEIRYTTLVYQDRDIKALPYY</sequence>
<feature type="coiled-coil region" evidence="1">
    <location>
        <begin position="389"/>
        <end position="423"/>
    </location>
</feature>
<comment type="caution">
    <text evidence="3">The sequence shown here is derived from an EMBL/GenBank/DDBJ whole genome shotgun (WGS) entry which is preliminary data.</text>
</comment>
<evidence type="ECO:0000313" key="3">
    <source>
        <dbReference type="EMBL" id="TCL66570.1"/>
    </source>
</evidence>
<evidence type="ECO:0000256" key="1">
    <source>
        <dbReference type="SAM" id="Coils"/>
    </source>
</evidence>